<evidence type="ECO:0008006" key="2">
    <source>
        <dbReference type="Google" id="ProtNLM"/>
    </source>
</evidence>
<proteinExistence type="predicted"/>
<organism evidence="1">
    <name type="scientific">marine metagenome</name>
    <dbReference type="NCBI Taxonomy" id="408172"/>
    <lineage>
        <taxon>unclassified sequences</taxon>
        <taxon>metagenomes</taxon>
        <taxon>ecological metagenomes</taxon>
    </lineage>
</organism>
<name>A0A381XBC2_9ZZZZ</name>
<evidence type="ECO:0000313" key="1">
    <source>
        <dbReference type="EMBL" id="SVA61998.1"/>
    </source>
</evidence>
<protein>
    <recommendedName>
        <fullName evidence="2">TonB-dependent receptor-like beta-barrel domain-containing protein</fullName>
    </recommendedName>
</protein>
<sequence>NVQWNDFSDLKLKISKSINYGNIDIRFYLDCFNLFNFKYLSGQSFSDMDDYNYYFYSLHLPVNIATNLASDSSPYPNIPGKDKAGDFRKHGVEFVPMEWVPDILKVGHPHERPIYYNAKTNTYYQWSSENGWFLVDDKYLDYVLNNKAYIDMPNQSYFSFLNPRDIFFGLTIYYHFK</sequence>
<dbReference type="EMBL" id="UINC01014553">
    <property type="protein sequence ID" value="SVA61998.1"/>
    <property type="molecule type" value="Genomic_DNA"/>
</dbReference>
<dbReference type="AlphaFoldDB" id="A0A381XBC2"/>
<gene>
    <name evidence="1" type="ORF">METZ01_LOCUS114852</name>
</gene>
<accession>A0A381XBC2</accession>
<feature type="non-terminal residue" evidence="1">
    <location>
        <position position="1"/>
    </location>
</feature>
<reference evidence="1" key="1">
    <citation type="submission" date="2018-05" db="EMBL/GenBank/DDBJ databases">
        <authorList>
            <person name="Lanie J.A."/>
            <person name="Ng W.-L."/>
            <person name="Kazmierczak K.M."/>
            <person name="Andrzejewski T.M."/>
            <person name="Davidsen T.M."/>
            <person name="Wayne K.J."/>
            <person name="Tettelin H."/>
            <person name="Glass J.I."/>
            <person name="Rusch D."/>
            <person name="Podicherti R."/>
            <person name="Tsui H.-C.T."/>
            <person name="Winkler M.E."/>
        </authorList>
    </citation>
    <scope>NUCLEOTIDE SEQUENCE</scope>
</reference>